<dbReference type="SUPFAM" id="SSF52540">
    <property type="entry name" value="P-loop containing nucleoside triphosphate hydrolases"/>
    <property type="match status" value="1"/>
</dbReference>
<dbReference type="Pfam" id="PF17784">
    <property type="entry name" value="Sulfotransfer_4"/>
    <property type="match status" value="1"/>
</dbReference>
<gene>
    <name evidence="2" type="ORF">B0J12DRAFT_562714</name>
</gene>
<evidence type="ECO:0008006" key="4">
    <source>
        <dbReference type="Google" id="ProtNLM"/>
    </source>
</evidence>
<dbReference type="PANTHER" id="PTHR36978">
    <property type="entry name" value="P-LOOP CONTAINING NUCLEOTIDE TRIPHOSPHATE HYDROLASE"/>
    <property type="match status" value="1"/>
</dbReference>
<keyword evidence="1" id="KW-0812">Transmembrane</keyword>
<evidence type="ECO:0000313" key="3">
    <source>
        <dbReference type="Proteomes" id="UP000774617"/>
    </source>
</evidence>
<accession>A0ABQ8GS13</accession>
<dbReference type="InterPro" id="IPR027417">
    <property type="entry name" value="P-loop_NTPase"/>
</dbReference>
<proteinExistence type="predicted"/>
<name>A0ABQ8GS13_9PEZI</name>
<dbReference type="InterPro" id="IPR040632">
    <property type="entry name" value="Sulfotransfer_4"/>
</dbReference>
<keyword evidence="3" id="KW-1185">Reference proteome</keyword>
<evidence type="ECO:0000313" key="2">
    <source>
        <dbReference type="EMBL" id="KAH7063278.1"/>
    </source>
</evidence>
<reference evidence="2 3" key="1">
    <citation type="journal article" date="2021" name="Nat. Commun.">
        <title>Genetic determinants of endophytism in the Arabidopsis root mycobiome.</title>
        <authorList>
            <person name="Mesny F."/>
            <person name="Miyauchi S."/>
            <person name="Thiergart T."/>
            <person name="Pickel B."/>
            <person name="Atanasova L."/>
            <person name="Karlsson M."/>
            <person name="Huettel B."/>
            <person name="Barry K.W."/>
            <person name="Haridas S."/>
            <person name="Chen C."/>
            <person name="Bauer D."/>
            <person name="Andreopoulos W."/>
            <person name="Pangilinan J."/>
            <person name="LaButti K."/>
            <person name="Riley R."/>
            <person name="Lipzen A."/>
            <person name="Clum A."/>
            <person name="Drula E."/>
            <person name="Henrissat B."/>
            <person name="Kohler A."/>
            <person name="Grigoriev I.V."/>
            <person name="Martin F.M."/>
            <person name="Hacquard S."/>
        </authorList>
    </citation>
    <scope>NUCLEOTIDE SEQUENCE [LARGE SCALE GENOMIC DNA]</scope>
    <source>
        <strain evidence="2 3">MPI-SDFR-AT-0080</strain>
    </source>
</reference>
<feature type="transmembrane region" description="Helical" evidence="1">
    <location>
        <begin position="255"/>
        <end position="274"/>
    </location>
</feature>
<comment type="caution">
    <text evidence="2">The sequence shown here is derived from an EMBL/GenBank/DDBJ whole genome shotgun (WGS) entry which is preliminary data.</text>
</comment>
<dbReference type="EMBL" id="JAGTJR010000002">
    <property type="protein sequence ID" value="KAH7063278.1"/>
    <property type="molecule type" value="Genomic_DNA"/>
</dbReference>
<evidence type="ECO:0000256" key="1">
    <source>
        <dbReference type="SAM" id="Phobius"/>
    </source>
</evidence>
<protein>
    <recommendedName>
        <fullName evidence="4">NAD dependent epimerase/dehydratase</fullName>
    </recommendedName>
</protein>
<dbReference type="Proteomes" id="UP000774617">
    <property type="component" value="Unassembled WGS sequence"/>
</dbReference>
<sequence>MTFKKSSIPFVSQHSCLYGSPPITLKVINCGLPRTGTTSAGTALSIFLGGPVADGGRLAYMGSAGQQRLMLELVQNCLCRTLVDRTFALYCLARLTEGCIAVTDKPFCYFVEELLQLYPHAKVICTRRDQESWWEGYKNLRWRVDDYASVGWVSPTLYRFLAISYGFFWKRVPQAVGLPEDEIRLAIDNQKVLYGAHDKYIRRIVPEGQLHFVNIRDGWKPRCDILQLPVPGVEFPHDSSRGEMSTLHRKTKRRLIIRGALLISLGLGCCGWLLDYFRRALGSRARKLLDY</sequence>
<dbReference type="Gene3D" id="3.40.50.300">
    <property type="entry name" value="P-loop containing nucleotide triphosphate hydrolases"/>
    <property type="match status" value="1"/>
</dbReference>
<keyword evidence="1" id="KW-1133">Transmembrane helix</keyword>
<dbReference type="PANTHER" id="PTHR36978:SF3">
    <property type="entry name" value="P-LOOP CONTAINING NUCLEOSIDE TRIPHOSPHATE HYDROLASE PROTEIN"/>
    <property type="match status" value="1"/>
</dbReference>
<organism evidence="2 3">
    <name type="scientific">Macrophomina phaseolina</name>
    <dbReference type="NCBI Taxonomy" id="35725"/>
    <lineage>
        <taxon>Eukaryota</taxon>
        <taxon>Fungi</taxon>
        <taxon>Dikarya</taxon>
        <taxon>Ascomycota</taxon>
        <taxon>Pezizomycotina</taxon>
        <taxon>Dothideomycetes</taxon>
        <taxon>Dothideomycetes incertae sedis</taxon>
        <taxon>Botryosphaeriales</taxon>
        <taxon>Botryosphaeriaceae</taxon>
        <taxon>Macrophomina</taxon>
    </lineage>
</organism>
<keyword evidence="1" id="KW-0472">Membrane</keyword>